<name>A0AAV3NZP5_LITER</name>
<reference evidence="2 3" key="1">
    <citation type="submission" date="2024-01" db="EMBL/GenBank/DDBJ databases">
        <title>The complete chloroplast genome sequence of Lithospermum erythrorhizon: insights into the phylogenetic relationship among Boraginaceae species and the maternal lineages of purple gromwells.</title>
        <authorList>
            <person name="Okada T."/>
            <person name="Watanabe K."/>
        </authorList>
    </citation>
    <scope>NUCLEOTIDE SEQUENCE [LARGE SCALE GENOMIC DNA]</scope>
</reference>
<feature type="compositionally biased region" description="Basic and acidic residues" evidence="1">
    <location>
        <begin position="72"/>
        <end position="91"/>
    </location>
</feature>
<evidence type="ECO:0000313" key="3">
    <source>
        <dbReference type="Proteomes" id="UP001454036"/>
    </source>
</evidence>
<keyword evidence="3" id="KW-1185">Reference proteome</keyword>
<dbReference type="EMBL" id="BAABME010045801">
    <property type="protein sequence ID" value="GAA0143232.1"/>
    <property type="molecule type" value="Genomic_DNA"/>
</dbReference>
<feature type="region of interest" description="Disordered" evidence="1">
    <location>
        <begin position="1"/>
        <end position="93"/>
    </location>
</feature>
<dbReference type="Proteomes" id="UP001454036">
    <property type="component" value="Unassembled WGS sequence"/>
</dbReference>
<dbReference type="AlphaFoldDB" id="A0AAV3NZP5"/>
<feature type="compositionally biased region" description="Acidic residues" evidence="1">
    <location>
        <begin position="47"/>
        <end position="57"/>
    </location>
</feature>
<comment type="caution">
    <text evidence="2">The sequence shown here is derived from an EMBL/GenBank/DDBJ whole genome shotgun (WGS) entry which is preliminary data.</text>
</comment>
<proteinExistence type="predicted"/>
<gene>
    <name evidence="2" type="ORF">LIER_44061</name>
</gene>
<feature type="compositionally biased region" description="Basic and acidic residues" evidence="1">
    <location>
        <begin position="24"/>
        <end position="35"/>
    </location>
</feature>
<protein>
    <submittedName>
        <fullName evidence="2">Uncharacterized protein</fullName>
    </submittedName>
</protein>
<accession>A0AAV3NZP5</accession>
<evidence type="ECO:0000313" key="2">
    <source>
        <dbReference type="EMBL" id="GAA0143232.1"/>
    </source>
</evidence>
<sequence length="199" mass="22081">MGSGVDNPEGIDINVSSTNGTVNDADKQPSVEDLGKNVAPSVRDTVMEDDVETPEEAGQEKKKSKKRKHKKGAEGEASKPKKKLSKEECVAKRVRRAERKAKKAAEKIVEEHDDGSDEEDIAAVIIKRRKAKGNLKINEKRSRVGNKRIPKNIVVVSTENVALNSEEEEAKWKLVASRRIAAEQMPSENTKKMLEINED</sequence>
<evidence type="ECO:0000256" key="1">
    <source>
        <dbReference type="SAM" id="MobiDB-lite"/>
    </source>
</evidence>
<feature type="compositionally biased region" description="Basic residues" evidence="1">
    <location>
        <begin position="62"/>
        <end position="71"/>
    </location>
</feature>
<organism evidence="2 3">
    <name type="scientific">Lithospermum erythrorhizon</name>
    <name type="common">Purple gromwell</name>
    <name type="synonym">Lithospermum officinale var. erythrorhizon</name>
    <dbReference type="NCBI Taxonomy" id="34254"/>
    <lineage>
        <taxon>Eukaryota</taxon>
        <taxon>Viridiplantae</taxon>
        <taxon>Streptophyta</taxon>
        <taxon>Embryophyta</taxon>
        <taxon>Tracheophyta</taxon>
        <taxon>Spermatophyta</taxon>
        <taxon>Magnoliopsida</taxon>
        <taxon>eudicotyledons</taxon>
        <taxon>Gunneridae</taxon>
        <taxon>Pentapetalae</taxon>
        <taxon>asterids</taxon>
        <taxon>lamiids</taxon>
        <taxon>Boraginales</taxon>
        <taxon>Boraginaceae</taxon>
        <taxon>Boraginoideae</taxon>
        <taxon>Lithospermeae</taxon>
        <taxon>Lithospermum</taxon>
    </lineage>
</organism>